<gene>
    <name evidence="1" type="ORF">FMOSSE_LOCUS9342</name>
</gene>
<protein>
    <submittedName>
        <fullName evidence="1">9107_t:CDS:1</fullName>
    </submittedName>
</protein>
<dbReference type="AlphaFoldDB" id="A0A9N9GGH9"/>
<proteinExistence type="predicted"/>
<organism evidence="1 2">
    <name type="scientific">Funneliformis mosseae</name>
    <name type="common">Endomycorrhizal fungus</name>
    <name type="synonym">Glomus mosseae</name>
    <dbReference type="NCBI Taxonomy" id="27381"/>
    <lineage>
        <taxon>Eukaryota</taxon>
        <taxon>Fungi</taxon>
        <taxon>Fungi incertae sedis</taxon>
        <taxon>Mucoromycota</taxon>
        <taxon>Glomeromycotina</taxon>
        <taxon>Glomeromycetes</taxon>
        <taxon>Glomerales</taxon>
        <taxon>Glomeraceae</taxon>
        <taxon>Funneliformis</taxon>
    </lineage>
</organism>
<evidence type="ECO:0000313" key="1">
    <source>
        <dbReference type="EMBL" id="CAG8608751.1"/>
    </source>
</evidence>
<dbReference type="EMBL" id="CAJVPP010002704">
    <property type="protein sequence ID" value="CAG8608751.1"/>
    <property type="molecule type" value="Genomic_DNA"/>
</dbReference>
<keyword evidence="2" id="KW-1185">Reference proteome</keyword>
<evidence type="ECO:0000313" key="2">
    <source>
        <dbReference type="Proteomes" id="UP000789375"/>
    </source>
</evidence>
<sequence>MSILKERFLGHFILYDYVSNTPSENISYLHFLNSNKEAIKMIPLYAKTWNANHSSWSQHFLEIENLGDKVIKKILVKGILDNRGLQLAKLALSHAENFQDHEDGATSTISKSNVIETDLKDMLIDATSDDNAENEPERPCIPEDKSAFSSFGCAQIRIVTFSDEPSSAIYTLPRPIEDENKSEEDYVDKKEKKVSCRSTLCHFERWRTTSCENYQVEGL</sequence>
<dbReference type="Proteomes" id="UP000789375">
    <property type="component" value="Unassembled WGS sequence"/>
</dbReference>
<name>A0A9N9GGH9_FUNMO</name>
<accession>A0A9N9GGH9</accession>
<comment type="caution">
    <text evidence="1">The sequence shown here is derived from an EMBL/GenBank/DDBJ whole genome shotgun (WGS) entry which is preliminary data.</text>
</comment>
<reference evidence="1" key="1">
    <citation type="submission" date="2021-06" db="EMBL/GenBank/DDBJ databases">
        <authorList>
            <person name="Kallberg Y."/>
            <person name="Tangrot J."/>
            <person name="Rosling A."/>
        </authorList>
    </citation>
    <scope>NUCLEOTIDE SEQUENCE</scope>
    <source>
        <strain evidence="1">87-6 pot B 2015</strain>
    </source>
</reference>